<dbReference type="PRINTS" id="PR00368">
    <property type="entry name" value="FADPNR"/>
</dbReference>
<comment type="function">
    <text evidence="24">Functions both as NADH oxidoreductase and as regulator of apoptosis. In response to apoptotic stimuli, it is released from the mitochondrion intermembrane space into the cytosol and to the nucleus, where it functions as a proapoptotic factor in a caspase-independent pathway. Release into the cytoplasm is mediated upon binding to poly-ADP-ribose chains. The soluble form (AIFsol) found in the nucleus induces 'parthanatos' i.e. caspase-independent fragmentation of chromosomal DNA. Binds to DNA in a sequence-independent manner. Interacts with EIF3G, and thereby inhibits the EIF3 machinery and protein synthesis, and activates caspase-7 to amplify apoptosis. Plays a critical role in caspase-independent, pyknotic cell death in hydrogen peroxide-exposed cells. In contrast, participates in normal mitochondrial metabolism. Plays an important role in the regulation of respiratory chain biogenesis by interacting with CHCHD4 and controlling CHCHD4 mitochondrial import.</text>
</comment>
<keyword evidence="12" id="KW-0999">Mitochondrion inner membrane</keyword>
<keyword evidence="9" id="KW-0597">Phosphoprotein</keyword>
<evidence type="ECO:0000256" key="23">
    <source>
        <dbReference type="ARBA" id="ARBA00047786"/>
    </source>
</evidence>
<feature type="region of interest" description="Disordered" evidence="28">
    <location>
        <begin position="336"/>
        <end position="374"/>
    </location>
</feature>
<keyword evidence="21" id="KW-0472">Membrane</keyword>
<evidence type="ECO:0000256" key="24">
    <source>
        <dbReference type="ARBA" id="ARBA00055744"/>
    </source>
</evidence>
<dbReference type="GO" id="GO:0048471">
    <property type="term" value="C:perinuclear region of cytoplasm"/>
    <property type="evidence" value="ECO:0007669"/>
    <property type="project" value="UniProtKB-SubCell"/>
</dbReference>
<evidence type="ECO:0000256" key="20">
    <source>
        <dbReference type="ARBA" id="ARBA00023128"/>
    </source>
</evidence>
<evidence type="ECO:0000256" key="26">
    <source>
        <dbReference type="ARBA" id="ARBA00067295"/>
    </source>
</evidence>
<protein>
    <recommendedName>
        <fullName evidence="26">Apoptosis-inducing factor 1, mitochondrial</fullName>
    </recommendedName>
    <alternativeName>
        <fullName evidence="27">Programmed cell death protein 8</fullName>
    </alternativeName>
</protein>
<evidence type="ECO:0000256" key="7">
    <source>
        <dbReference type="ARBA" id="ARBA00022490"/>
    </source>
</evidence>
<evidence type="ECO:0000256" key="3">
    <source>
        <dbReference type="ARBA" id="ARBA00004273"/>
    </source>
</evidence>
<dbReference type="Ensembl" id="ENSGMOT00000069513.1">
    <property type="protein sequence ID" value="ENSGMOP00000029986.1"/>
    <property type="gene ID" value="ENSGMOG00000003708.2"/>
</dbReference>
<evidence type="ECO:0000313" key="32">
    <source>
        <dbReference type="Proteomes" id="UP000694546"/>
    </source>
</evidence>
<sequence length="431" mass="47216">MRPPLSKELWFSDDPTVTDTLRFKQWNGKERSIYFQPPSFYISPEELAVAPNGGVAVLTGRKVVHMDVRGNKVQLDDNTEISYDKCLIATGGVPRNMQVIERAGEEVMNRTTLFRKVEDFKVLDMVSRSVKSITIVGGGFLGSELACALGRRCPGEVRQLQGRAGPHPPEGRPRGTSPPPPRGKTPLMREPCSVMSSRSSRCGRVPLQVITDHLVAAVGLEPSVDLAKSAGLEVDADFGGYRVNAELQARSNIWVAGDAACFYDIRLGRRRVEHHDHAVVSGRLAGENMTGANKPYWHQSMFWSDLGPDVGYEAIGIVDSSLPTVGVFAKATAKDTPRAATEKSGTGIRSESETEEVAQSPVASTTPAPPSLPQKDDYGKGVIFYLRDKVVVGIILWNVFNRMPIARKIIKDGEEHADLNEVAKLFNIHED</sequence>
<evidence type="ECO:0000256" key="13">
    <source>
        <dbReference type="ARBA" id="ARBA00022827"/>
    </source>
</evidence>
<evidence type="ECO:0000256" key="5">
    <source>
        <dbReference type="ARBA" id="ARBA00004569"/>
    </source>
</evidence>
<dbReference type="GO" id="GO:0033108">
    <property type="term" value="P:mitochondrial respiratory chain complex assembly"/>
    <property type="evidence" value="ECO:0007669"/>
    <property type="project" value="TreeGrafter"/>
</dbReference>
<dbReference type="Pfam" id="PF07992">
    <property type="entry name" value="Pyr_redox_2"/>
    <property type="match status" value="2"/>
</dbReference>
<evidence type="ECO:0000259" key="30">
    <source>
        <dbReference type="Pfam" id="PF14721"/>
    </source>
</evidence>
<evidence type="ECO:0000256" key="25">
    <source>
        <dbReference type="ARBA" id="ARBA00062987"/>
    </source>
</evidence>
<dbReference type="GO" id="GO:0005743">
    <property type="term" value="C:mitochondrial inner membrane"/>
    <property type="evidence" value="ECO:0007669"/>
    <property type="project" value="UniProtKB-SubCell"/>
</dbReference>
<dbReference type="AlphaFoldDB" id="A0A8C5AC16"/>
<evidence type="ECO:0000256" key="10">
    <source>
        <dbReference type="ARBA" id="ARBA00022630"/>
    </source>
</evidence>
<evidence type="ECO:0000256" key="17">
    <source>
        <dbReference type="ARBA" id="ARBA00023002"/>
    </source>
</evidence>
<organism evidence="31 32">
    <name type="scientific">Gadus morhua</name>
    <name type="common">Atlantic cod</name>
    <dbReference type="NCBI Taxonomy" id="8049"/>
    <lineage>
        <taxon>Eukaryota</taxon>
        <taxon>Metazoa</taxon>
        <taxon>Chordata</taxon>
        <taxon>Craniata</taxon>
        <taxon>Vertebrata</taxon>
        <taxon>Euteleostomi</taxon>
        <taxon>Actinopterygii</taxon>
        <taxon>Neopterygii</taxon>
        <taxon>Teleostei</taxon>
        <taxon>Neoteleostei</taxon>
        <taxon>Acanthomorphata</taxon>
        <taxon>Zeiogadaria</taxon>
        <taxon>Gadariae</taxon>
        <taxon>Gadiformes</taxon>
        <taxon>Gadoidei</taxon>
        <taxon>Gadidae</taxon>
        <taxon>Gadus</taxon>
    </lineage>
</organism>
<keyword evidence="14" id="KW-0832">Ubl conjugation</keyword>
<feature type="domain" description="FAD/NAD(P)-binding" evidence="29">
    <location>
        <begin position="20"/>
        <end position="151"/>
    </location>
</feature>
<dbReference type="InterPro" id="IPR023753">
    <property type="entry name" value="FAD/NAD-binding_dom"/>
</dbReference>
<evidence type="ECO:0000256" key="12">
    <source>
        <dbReference type="ARBA" id="ARBA00022792"/>
    </source>
</evidence>
<comment type="subunit">
    <text evidence="25">Monomer (oxidized form). Homodimer (reduced form). Upon reduction with NADH, undergoes dimerization and forms tight, long-lived FADH2-NAD charge transfer complexes (CTC) resistant to oxidation. Also dimerizes with isoform 3 preventing its release from mitochondria. Interacts with XIAP/BIRC4. Interacts (via N-terminus) with EIF3G (via C-terminus). Interacts with PRELID1. Interacts with CHCHD4; the interaction increases in presence of NADH. Interacts with processed form of PARP1 (Poly [ADP-ribose] polymerase 1, processed C-terminus); interaction is mediated with poly-ADP-ribose chains attached to PARP1, promoting translocation into the nucleus.</text>
</comment>
<evidence type="ECO:0000256" key="9">
    <source>
        <dbReference type="ARBA" id="ARBA00022553"/>
    </source>
</evidence>
<feature type="domain" description="FAD/NAD(P)-binding" evidence="29">
    <location>
        <begin position="209"/>
        <end position="281"/>
    </location>
</feature>
<evidence type="ECO:0000256" key="6">
    <source>
        <dbReference type="ARBA" id="ARBA00006442"/>
    </source>
</evidence>
<keyword evidence="32" id="KW-1185">Reference proteome</keyword>
<evidence type="ECO:0000256" key="16">
    <source>
        <dbReference type="ARBA" id="ARBA00022990"/>
    </source>
</evidence>
<dbReference type="InterPro" id="IPR036188">
    <property type="entry name" value="FAD/NAD-bd_sf"/>
</dbReference>
<proteinExistence type="inferred from homology"/>
<evidence type="ECO:0000256" key="1">
    <source>
        <dbReference type="ARBA" id="ARBA00001974"/>
    </source>
</evidence>
<dbReference type="GO" id="GO:0006915">
    <property type="term" value="P:apoptotic process"/>
    <property type="evidence" value="ECO:0007669"/>
    <property type="project" value="UniProtKB-KW"/>
</dbReference>
<keyword evidence="17" id="KW-0560">Oxidoreductase</keyword>
<keyword evidence="7" id="KW-0963">Cytoplasm</keyword>
<dbReference type="GO" id="GO:0071949">
    <property type="term" value="F:FAD binding"/>
    <property type="evidence" value="ECO:0007669"/>
    <property type="project" value="TreeGrafter"/>
</dbReference>
<dbReference type="GO" id="GO:0043068">
    <property type="term" value="P:positive regulation of programmed cell death"/>
    <property type="evidence" value="ECO:0007669"/>
    <property type="project" value="UniProtKB-ARBA"/>
</dbReference>
<keyword evidence="8" id="KW-1017">Isopeptide bond</keyword>
<evidence type="ECO:0000256" key="2">
    <source>
        <dbReference type="ARBA" id="ARBA00004123"/>
    </source>
</evidence>
<dbReference type="InterPro" id="IPR029324">
    <property type="entry name" value="AIF_C"/>
</dbReference>
<keyword evidence="19" id="KW-0238">DNA-binding</keyword>
<evidence type="ECO:0000256" key="8">
    <source>
        <dbReference type="ARBA" id="ARBA00022499"/>
    </source>
</evidence>
<comment type="catalytic activity">
    <reaction evidence="23">
        <text>A + NADH + H(+) = AH2 + NAD(+)</text>
        <dbReference type="Rhea" id="RHEA:11356"/>
        <dbReference type="ChEBI" id="CHEBI:13193"/>
        <dbReference type="ChEBI" id="CHEBI:15378"/>
        <dbReference type="ChEBI" id="CHEBI:17499"/>
        <dbReference type="ChEBI" id="CHEBI:57540"/>
        <dbReference type="ChEBI" id="CHEBI:57945"/>
    </reaction>
</comment>
<gene>
    <name evidence="31" type="primary">aifm1</name>
</gene>
<dbReference type="GeneTree" id="ENSGT00940000156455"/>
<comment type="cofactor">
    <cofactor evidence="1">
        <name>FAD</name>
        <dbReference type="ChEBI" id="CHEBI:57692"/>
    </cofactor>
</comment>
<dbReference type="Pfam" id="PF14721">
    <property type="entry name" value="AIF_C"/>
    <property type="match status" value="1"/>
</dbReference>
<keyword evidence="22" id="KW-0539">Nucleus</keyword>
<dbReference type="GO" id="GO:0003677">
    <property type="term" value="F:DNA binding"/>
    <property type="evidence" value="ECO:0007669"/>
    <property type="project" value="UniProtKB-KW"/>
</dbReference>
<reference evidence="31" key="2">
    <citation type="submission" date="2025-09" db="UniProtKB">
        <authorList>
            <consortium name="Ensembl"/>
        </authorList>
    </citation>
    <scope>IDENTIFICATION</scope>
</reference>
<name>A0A8C5AC16_GADMO</name>
<evidence type="ECO:0000256" key="28">
    <source>
        <dbReference type="SAM" id="MobiDB-lite"/>
    </source>
</evidence>
<feature type="domain" description="Mitochondrial apoptosis-inducing factor C-terminal" evidence="30">
    <location>
        <begin position="285"/>
        <end position="412"/>
    </location>
</feature>
<dbReference type="SUPFAM" id="SSF51905">
    <property type="entry name" value="FAD/NAD(P)-binding domain"/>
    <property type="match status" value="2"/>
</dbReference>
<accession>A0A8C5AC16</accession>
<comment type="subcellular location">
    <subcellularLocation>
        <location evidence="4">Cytoplasm</location>
        <location evidence="4">Perinuclear region</location>
    </subcellularLocation>
    <subcellularLocation>
        <location evidence="3">Mitochondrion inner membrane</location>
    </subcellularLocation>
    <subcellularLocation>
        <location evidence="5">Mitochondrion intermembrane space</location>
    </subcellularLocation>
    <subcellularLocation>
        <location evidence="2">Nucleus</location>
    </subcellularLocation>
</comment>
<evidence type="ECO:0000256" key="14">
    <source>
        <dbReference type="ARBA" id="ARBA00022843"/>
    </source>
</evidence>
<keyword evidence="10" id="KW-0285">Flavoprotein</keyword>
<comment type="similarity">
    <text evidence="6">Belongs to the FAD-dependent oxidoreductase family.</text>
</comment>
<dbReference type="GO" id="GO:0005758">
    <property type="term" value="C:mitochondrial intermembrane space"/>
    <property type="evidence" value="ECO:0007669"/>
    <property type="project" value="UniProtKB-SubCell"/>
</dbReference>
<evidence type="ECO:0000259" key="29">
    <source>
        <dbReference type="Pfam" id="PF07992"/>
    </source>
</evidence>
<evidence type="ECO:0000256" key="21">
    <source>
        <dbReference type="ARBA" id="ARBA00023136"/>
    </source>
</evidence>
<keyword evidence="16" id="KW-0007">Acetylation</keyword>
<evidence type="ECO:0000256" key="4">
    <source>
        <dbReference type="ARBA" id="ARBA00004556"/>
    </source>
</evidence>
<keyword evidence="13" id="KW-0274">FAD</keyword>
<keyword evidence="18" id="KW-0520">NAD</keyword>
<evidence type="ECO:0000256" key="15">
    <source>
        <dbReference type="ARBA" id="ARBA00022946"/>
    </source>
</evidence>
<dbReference type="SUPFAM" id="SSF55424">
    <property type="entry name" value="FAD/NAD-linked reductases, dimerisation (C-terminal) domain"/>
    <property type="match status" value="1"/>
</dbReference>
<dbReference type="InterPro" id="IPR050446">
    <property type="entry name" value="FAD-oxidoreductase/Apoptosis"/>
</dbReference>
<evidence type="ECO:0000256" key="27">
    <source>
        <dbReference type="ARBA" id="ARBA00078456"/>
    </source>
</evidence>
<dbReference type="SMART" id="SM01353">
    <property type="entry name" value="AIF_C"/>
    <property type="match status" value="1"/>
</dbReference>
<dbReference type="PANTHER" id="PTHR43557">
    <property type="entry name" value="APOPTOSIS-INDUCING FACTOR 1"/>
    <property type="match status" value="1"/>
</dbReference>
<keyword evidence="15" id="KW-0809">Transit peptide</keyword>
<evidence type="ECO:0000256" key="19">
    <source>
        <dbReference type="ARBA" id="ARBA00023125"/>
    </source>
</evidence>
<dbReference type="Gene3D" id="3.50.50.60">
    <property type="entry name" value="FAD/NAD(P)-binding domain"/>
    <property type="match status" value="2"/>
</dbReference>
<dbReference type="Proteomes" id="UP000694546">
    <property type="component" value="Chromosome 7"/>
</dbReference>
<feature type="region of interest" description="Disordered" evidence="28">
    <location>
        <begin position="159"/>
        <end position="190"/>
    </location>
</feature>
<dbReference type="InterPro" id="IPR016156">
    <property type="entry name" value="FAD/NAD-linked_Rdtase_dimer_sf"/>
</dbReference>
<evidence type="ECO:0000256" key="18">
    <source>
        <dbReference type="ARBA" id="ARBA00023027"/>
    </source>
</evidence>
<dbReference type="GO" id="GO:0016174">
    <property type="term" value="F:NAD(P)H oxidase H2O2-forming activity"/>
    <property type="evidence" value="ECO:0007669"/>
    <property type="project" value="TreeGrafter"/>
</dbReference>
<dbReference type="FunFam" id="3.30.390.30:FF:000007">
    <property type="entry name" value="Putative apoptosis-inducing factor 1, mitochondrial"/>
    <property type="match status" value="1"/>
</dbReference>
<keyword evidence="11" id="KW-0053">Apoptosis</keyword>
<keyword evidence="20" id="KW-0496">Mitochondrion</keyword>
<dbReference type="Gene3D" id="3.30.390.30">
    <property type="match status" value="1"/>
</dbReference>
<dbReference type="PANTHER" id="PTHR43557:SF4">
    <property type="entry name" value="APOPTOSIS-INDUCING FACTOR 1, MITOCHONDRIAL"/>
    <property type="match status" value="1"/>
</dbReference>
<reference evidence="31" key="1">
    <citation type="submission" date="2025-08" db="UniProtKB">
        <authorList>
            <consortium name="Ensembl"/>
        </authorList>
    </citation>
    <scope>IDENTIFICATION</scope>
</reference>
<evidence type="ECO:0000256" key="11">
    <source>
        <dbReference type="ARBA" id="ARBA00022703"/>
    </source>
</evidence>
<dbReference type="GO" id="GO:0046983">
    <property type="term" value="F:protein dimerization activity"/>
    <property type="evidence" value="ECO:0007669"/>
    <property type="project" value="InterPro"/>
</dbReference>
<dbReference type="GO" id="GO:0005634">
    <property type="term" value="C:nucleus"/>
    <property type="evidence" value="ECO:0007669"/>
    <property type="project" value="UniProtKB-SubCell"/>
</dbReference>
<evidence type="ECO:0000313" key="31">
    <source>
        <dbReference type="Ensembl" id="ENSGMOP00000029986.1"/>
    </source>
</evidence>
<evidence type="ECO:0000256" key="22">
    <source>
        <dbReference type="ARBA" id="ARBA00023242"/>
    </source>
</evidence>